<feature type="transmembrane region" description="Helical" evidence="4">
    <location>
        <begin position="139"/>
        <end position="162"/>
    </location>
</feature>
<name>A0ABU8XNX0_9PROT</name>
<feature type="transmembrane region" description="Helical" evidence="4">
    <location>
        <begin position="309"/>
        <end position="325"/>
    </location>
</feature>
<feature type="transmembrane region" description="Helical" evidence="4">
    <location>
        <begin position="287"/>
        <end position="303"/>
    </location>
</feature>
<gene>
    <name evidence="6" type="ORF">U1T56_06985</name>
</gene>
<comment type="caution">
    <text evidence="6">The sequence shown here is derived from an EMBL/GenBank/DDBJ whole genome shotgun (WGS) entry which is preliminary data.</text>
</comment>
<keyword evidence="1 4" id="KW-0812">Transmembrane</keyword>
<dbReference type="Pfam" id="PF07690">
    <property type="entry name" value="MFS_1"/>
    <property type="match status" value="1"/>
</dbReference>
<feature type="transmembrane region" description="Helical" evidence="4">
    <location>
        <begin position="44"/>
        <end position="64"/>
    </location>
</feature>
<evidence type="ECO:0000256" key="4">
    <source>
        <dbReference type="SAM" id="Phobius"/>
    </source>
</evidence>
<dbReference type="InterPro" id="IPR036259">
    <property type="entry name" value="MFS_trans_sf"/>
</dbReference>
<feature type="transmembrane region" description="Helical" evidence="4">
    <location>
        <begin position="168"/>
        <end position="185"/>
    </location>
</feature>
<evidence type="ECO:0000313" key="6">
    <source>
        <dbReference type="EMBL" id="MEK0082888.1"/>
    </source>
</evidence>
<proteinExistence type="predicted"/>
<feature type="transmembrane region" description="Helical" evidence="4">
    <location>
        <begin position="249"/>
        <end position="275"/>
    </location>
</feature>
<evidence type="ECO:0000259" key="5">
    <source>
        <dbReference type="PROSITE" id="PS50850"/>
    </source>
</evidence>
<dbReference type="PANTHER" id="PTHR43129:SF1">
    <property type="entry name" value="FOSMIDOMYCIN RESISTANCE PROTEIN"/>
    <property type="match status" value="1"/>
</dbReference>
<accession>A0ABU8XNX0</accession>
<feature type="transmembrane region" description="Helical" evidence="4">
    <location>
        <begin position="206"/>
        <end position="229"/>
    </location>
</feature>
<feature type="transmembrane region" description="Helical" evidence="4">
    <location>
        <begin position="375"/>
        <end position="395"/>
    </location>
</feature>
<keyword evidence="2 4" id="KW-1133">Transmembrane helix</keyword>
<protein>
    <submittedName>
        <fullName evidence="6">MFS transporter</fullName>
    </submittedName>
</protein>
<feature type="transmembrane region" description="Helical" evidence="4">
    <location>
        <begin position="76"/>
        <end position="95"/>
    </location>
</feature>
<dbReference type="InterPro" id="IPR011701">
    <property type="entry name" value="MFS"/>
</dbReference>
<keyword evidence="3 4" id="KW-0472">Membrane</keyword>
<dbReference type="EMBL" id="JBBLZC010000005">
    <property type="protein sequence ID" value="MEK0082888.1"/>
    <property type="molecule type" value="Genomic_DNA"/>
</dbReference>
<evidence type="ECO:0000256" key="3">
    <source>
        <dbReference type="ARBA" id="ARBA00023136"/>
    </source>
</evidence>
<reference evidence="6 7" key="1">
    <citation type="submission" date="2024-01" db="EMBL/GenBank/DDBJ databases">
        <title>Multi-omics insights into the function and evolution of sodium benzoate biodegradation pathways in Benzoatithermus flavus gen. nov., sp. nov. from hot spring.</title>
        <authorList>
            <person name="Hu C.-J."/>
            <person name="Li W.-J."/>
        </authorList>
    </citation>
    <scope>NUCLEOTIDE SEQUENCE [LARGE SCALE GENOMIC DNA]</scope>
    <source>
        <strain evidence="6 7">SYSU G07066</strain>
    </source>
</reference>
<evidence type="ECO:0000313" key="7">
    <source>
        <dbReference type="Proteomes" id="UP001375743"/>
    </source>
</evidence>
<dbReference type="SUPFAM" id="SSF103473">
    <property type="entry name" value="MFS general substrate transporter"/>
    <property type="match status" value="1"/>
</dbReference>
<dbReference type="InterPro" id="IPR020846">
    <property type="entry name" value="MFS_dom"/>
</dbReference>
<dbReference type="PROSITE" id="PS50850">
    <property type="entry name" value="MFS"/>
    <property type="match status" value="1"/>
</dbReference>
<dbReference type="RefSeq" id="WP_418158738.1">
    <property type="nucleotide sequence ID" value="NZ_JBBLZC010000005.1"/>
</dbReference>
<organism evidence="6 7">
    <name type="scientific">Benzoatithermus flavus</name>
    <dbReference type="NCBI Taxonomy" id="3108223"/>
    <lineage>
        <taxon>Bacteria</taxon>
        <taxon>Pseudomonadati</taxon>
        <taxon>Pseudomonadota</taxon>
        <taxon>Alphaproteobacteria</taxon>
        <taxon>Geminicoccales</taxon>
        <taxon>Geminicoccaceae</taxon>
        <taxon>Benzoatithermus</taxon>
    </lineage>
</organism>
<dbReference type="Proteomes" id="UP001375743">
    <property type="component" value="Unassembled WGS sequence"/>
</dbReference>
<evidence type="ECO:0000256" key="1">
    <source>
        <dbReference type="ARBA" id="ARBA00022692"/>
    </source>
</evidence>
<evidence type="ECO:0000256" key="2">
    <source>
        <dbReference type="ARBA" id="ARBA00022989"/>
    </source>
</evidence>
<keyword evidence="7" id="KW-1185">Reference proteome</keyword>
<feature type="domain" description="Major facilitator superfamily (MFS) profile" evidence="5">
    <location>
        <begin position="1"/>
        <end position="400"/>
    </location>
</feature>
<dbReference type="Gene3D" id="1.20.1250.20">
    <property type="entry name" value="MFS general substrate transporter like domains"/>
    <property type="match status" value="2"/>
</dbReference>
<dbReference type="PANTHER" id="PTHR43129">
    <property type="entry name" value="FOSMIDOMYCIN RESISTANCE PROTEIN"/>
    <property type="match status" value="1"/>
</dbReference>
<sequence length="407" mass="41141">MATVVPSFRHDARIIGVVGVAHGGSHFFQLVLPPLFPLLKASFGVSYVELGLLMSVFYATSGLCQTPAGFVVDRIGAARVLAGGLAFLGAGAILASLAPSWAMLLPAAVLMGLGNSVFHPADYAILGHHVAQNRMARAFSIHTVGGTVGWALAPVLVASLAAATSWRAALLASGAIGLVLTALVLSHRSLLETPAHRTPEGVGAGAALVGHLRVFTALPIVLCFAFFALQSTALVALQSFMPLSLTKLYGLPMVVATASVTAFMAGSAAGTMAGGVLADRSGRHQRIILGGLALAALVLLLVGRVAMPPLVLLVMVTLAGALSGLTTPSRDMLVRSAAPKGASGKVFGFVYSGLDLGATLSPALIGTLLDAGRPAAVFATAAAVMTLSILTAVSISPRRPQPAAAGG</sequence>
<feature type="transmembrane region" description="Helical" evidence="4">
    <location>
        <begin position="12"/>
        <end position="32"/>
    </location>
</feature>
<feature type="transmembrane region" description="Helical" evidence="4">
    <location>
        <begin position="346"/>
        <end position="369"/>
    </location>
</feature>